<feature type="domain" description="SUEL-type lectin" evidence="4">
    <location>
        <begin position="44"/>
        <end position="131"/>
    </location>
</feature>
<dbReference type="InterPro" id="IPR000922">
    <property type="entry name" value="Lectin_gal-bd_dom"/>
</dbReference>
<dbReference type="InterPro" id="IPR043159">
    <property type="entry name" value="Lectin_gal-bd_sf"/>
</dbReference>
<dbReference type="Pfam" id="PF02140">
    <property type="entry name" value="SUEL_Lectin"/>
    <property type="match status" value="2"/>
</dbReference>
<dbReference type="EMBL" id="AB507720">
    <property type="protein sequence ID" value="BAI53113.1"/>
    <property type="molecule type" value="mRNA"/>
</dbReference>
<evidence type="ECO:0000256" key="1">
    <source>
        <dbReference type="ARBA" id="ARBA00010933"/>
    </source>
</evidence>
<feature type="non-terminal residue" evidence="5">
    <location>
        <position position="226"/>
    </location>
</feature>
<evidence type="ECO:0000313" key="5">
    <source>
        <dbReference type="EMBL" id="BAI53113.1"/>
    </source>
</evidence>
<dbReference type="FunFam" id="2.60.120.740:FF:000001">
    <property type="entry name" value="Adhesion G protein-coupled receptor L2"/>
    <property type="match status" value="1"/>
</dbReference>
<dbReference type="Gene3D" id="2.60.120.740">
    <property type="match status" value="2"/>
</dbReference>
<evidence type="ECO:0000256" key="3">
    <source>
        <dbReference type="SAM" id="SignalP"/>
    </source>
</evidence>
<protein>
    <recommendedName>
        <fullName evidence="4">SUEL-type lectin domain-containing protein</fullName>
    </recommendedName>
</protein>
<dbReference type="CDD" id="cd22827">
    <property type="entry name" value="Gal_Rha_Lectin_SUL-I-like"/>
    <property type="match status" value="1"/>
</dbReference>
<dbReference type="AlphaFoldDB" id="D1MXA6"/>
<reference evidence="5" key="1">
    <citation type="submission" date="2009-06" db="EMBL/GenBank/DDBJ databases">
        <title>Transcriptome analysis of salivary glands of the blood-sucking bug, Triatoma dimidiata, a vector of Chagas disease.</title>
        <authorList>
            <person name="Kato H."/>
            <person name="Jochim R.C."/>
            <person name="Sakoda R."/>
            <person name="Iwata H."/>
            <person name="Gomez E.A."/>
            <person name="Valenzuela J.G."/>
            <person name="Hashiguchi Y."/>
        </authorList>
    </citation>
    <scope>NUCLEOTIDE SEQUENCE</scope>
    <source>
        <tissue evidence="5">Salivary gland</tissue>
    </source>
</reference>
<dbReference type="PROSITE" id="PS50228">
    <property type="entry name" value="SUEL_LECTIN"/>
    <property type="match status" value="2"/>
</dbReference>
<evidence type="ECO:0000259" key="4">
    <source>
        <dbReference type="PROSITE" id="PS50228"/>
    </source>
</evidence>
<proteinExistence type="evidence at transcript level"/>
<dbReference type="GO" id="GO:0030246">
    <property type="term" value="F:carbohydrate binding"/>
    <property type="evidence" value="ECO:0007669"/>
    <property type="project" value="UniProtKB-KW"/>
</dbReference>
<dbReference type="PANTHER" id="PTHR46780">
    <property type="entry name" value="PROTEIN EVA-1"/>
    <property type="match status" value="1"/>
</dbReference>
<evidence type="ECO:0000256" key="2">
    <source>
        <dbReference type="ARBA" id="ARBA00022734"/>
    </source>
</evidence>
<comment type="similarity">
    <text evidence="1">Belongs to the G-protein coupled receptor 2 family. LN-TM7 subfamily.</text>
</comment>
<keyword evidence="2" id="KW-0430">Lectin</keyword>
<sequence>MYYIALLLLSLLLKIVTAEQPLHREQSLYQGQPLHQEQPLHQLVCEHETLFLSCPKGYAINILTALNGKKNAMYCNKPGNYRSDCKAGNALNIMKFSCNSRQTCRVKAINNVFTDPCSNTIKYLQVTYRCVHIDDEILSSVACEHDNLKINCTDGYHLWIINALNGRKDPGICFKPHLSTYTNNCEETRALKKMESRCNNLKECTVPATVGIFGNPCTNTHKYLEV</sequence>
<organism evidence="5">
    <name type="scientific">Triatoma dimidiata</name>
    <name type="common">Kissing bug</name>
    <name type="synonym">Meccus dimidiatus</name>
    <dbReference type="NCBI Taxonomy" id="72491"/>
    <lineage>
        <taxon>Eukaryota</taxon>
        <taxon>Metazoa</taxon>
        <taxon>Ecdysozoa</taxon>
        <taxon>Arthropoda</taxon>
        <taxon>Hexapoda</taxon>
        <taxon>Insecta</taxon>
        <taxon>Pterygota</taxon>
        <taxon>Neoptera</taxon>
        <taxon>Paraneoptera</taxon>
        <taxon>Hemiptera</taxon>
        <taxon>Heteroptera</taxon>
        <taxon>Panheteroptera</taxon>
        <taxon>Cimicomorpha</taxon>
        <taxon>Reduviidae</taxon>
        <taxon>Triatominae</taxon>
        <taxon>Triatoma</taxon>
    </lineage>
</organism>
<keyword evidence="3" id="KW-0732">Signal</keyword>
<feature type="signal peptide" evidence="3">
    <location>
        <begin position="1"/>
        <end position="18"/>
    </location>
</feature>
<feature type="chain" id="PRO_5003024755" description="SUEL-type lectin domain-containing protein" evidence="3">
    <location>
        <begin position="19"/>
        <end position="226"/>
    </location>
</feature>
<feature type="domain" description="SUEL-type lectin" evidence="4">
    <location>
        <begin position="142"/>
        <end position="226"/>
    </location>
</feature>
<name>D1MXA6_TRIDM</name>
<accession>D1MXA6</accession>